<protein>
    <submittedName>
        <fullName evidence="5">3-oxoacyl-[acyl-carrier-protein] synthase II</fullName>
        <ecNumber evidence="5">2.3.1.179</ecNumber>
    </submittedName>
</protein>
<dbReference type="Pfam" id="PF00109">
    <property type="entry name" value="ketoacyl-synt"/>
    <property type="match status" value="1"/>
</dbReference>
<evidence type="ECO:0000259" key="4">
    <source>
        <dbReference type="PROSITE" id="PS52004"/>
    </source>
</evidence>
<dbReference type="PANTHER" id="PTHR11712:SF336">
    <property type="entry name" value="3-OXOACYL-[ACYL-CARRIER-PROTEIN] SYNTHASE, MITOCHONDRIAL"/>
    <property type="match status" value="1"/>
</dbReference>
<keyword evidence="5" id="KW-0012">Acyltransferase</keyword>
<proteinExistence type="inferred from homology"/>
<evidence type="ECO:0000256" key="2">
    <source>
        <dbReference type="ARBA" id="ARBA00022679"/>
    </source>
</evidence>
<feature type="domain" description="Ketosynthase family 3 (KS3)" evidence="4">
    <location>
        <begin position="11"/>
        <end position="424"/>
    </location>
</feature>
<dbReference type="PROSITE" id="PS52004">
    <property type="entry name" value="KS3_2"/>
    <property type="match status" value="1"/>
</dbReference>
<evidence type="ECO:0000313" key="5">
    <source>
        <dbReference type="EMBL" id="MDR7360767.1"/>
    </source>
</evidence>
<dbReference type="InterPro" id="IPR020841">
    <property type="entry name" value="PKS_Beta-ketoAc_synthase_dom"/>
</dbReference>
<dbReference type="RefSeq" id="WP_310297719.1">
    <property type="nucleotide sequence ID" value="NZ_BAAAPS010000011.1"/>
</dbReference>
<organism evidence="5 6">
    <name type="scientific">Nocardioides marmoribigeumensis</name>
    <dbReference type="NCBI Taxonomy" id="433649"/>
    <lineage>
        <taxon>Bacteria</taxon>
        <taxon>Bacillati</taxon>
        <taxon>Actinomycetota</taxon>
        <taxon>Actinomycetes</taxon>
        <taxon>Propionibacteriales</taxon>
        <taxon>Nocardioidaceae</taxon>
        <taxon>Nocardioides</taxon>
    </lineage>
</organism>
<sequence>MTDTRTGTDPGTRVLVTGLGATSPVGGDVTATWSALVSGQSGVGVLKQDWAADLGAQIAAEVAVDPTDVLERVKARRLDRSGQLALVAALEAWRDAGFSLASDEGSADGPDPLRVAVACASGIGGVQTLLSNYDQLLASGPRRVSPLAIPMLMPNGPAASIGLAIGARAGVHTPVSACASGNEAVALGIDLIRLGRADVVVVGGTEAAVHALPMAAFGQMRALSTRNDEPERASRPWDKGRDGFVLGEGAAVLVLESEAHATARGAKVYAEAAGAGITADSHDIAQPDPSGAGATRAMQLALANAGLQASDIGHVNAHATSTPQGDVAEAAAIRQALGSAADQVVVTSTKSMTGHLLGAAGALESVASVLALRDGTVPPTINLEDPEDIGLDIATTRRPMPAGKAVLNNSFGFGGHNVAVAFLPV</sequence>
<dbReference type="Proteomes" id="UP001183648">
    <property type="component" value="Unassembled WGS sequence"/>
</dbReference>
<dbReference type="InterPro" id="IPR016039">
    <property type="entry name" value="Thiolase-like"/>
</dbReference>
<comment type="caution">
    <text evidence="5">The sequence shown here is derived from an EMBL/GenBank/DDBJ whole genome shotgun (WGS) entry which is preliminary data.</text>
</comment>
<dbReference type="Gene3D" id="3.40.47.10">
    <property type="match status" value="1"/>
</dbReference>
<accession>A0ABU2BQ54</accession>
<keyword evidence="2 3" id="KW-0808">Transferase</keyword>
<dbReference type="NCBIfam" id="NF005589">
    <property type="entry name" value="PRK07314.1"/>
    <property type="match status" value="1"/>
</dbReference>
<evidence type="ECO:0000256" key="3">
    <source>
        <dbReference type="RuleBase" id="RU003694"/>
    </source>
</evidence>
<keyword evidence="6" id="KW-1185">Reference proteome</keyword>
<name>A0ABU2BQ54_9ACTN</name>
<evidence type="ECO:0000313" key="6">
    <source>
        <dbReference type="Proteomes" id="UP001183648"/>
    </source>
</evidence>
<dbReference type="EMBL" id="JAVDYG010000001">
    <property type="protein sequence ID" value="MDR7360767.1"/>
    <property type="molecule type" value="Genomic_DNA"/>
</dbReference>
<reference evidence="5 6" key="1">
    <citation type="submission" date="2023-07" db="EMBL/GenBank/DDBJ databases">
        <title>Sequencing the genomes of 1000 actinobacteria strains.</title>
        <authorList>
            <person name="Klenk H.-P."/>
        </authorList>
    </citation>
    <scope>NUCLEOTIDE SEQUENCE [LARGE SCALE GENOMIC DNA]</scope>
    <source>
        <strain evidence="5 6">DSM 19426</strain>
    </source>
</reference>
<dbReference type="GO" id="GO:0004315">
    <property type="term" value="F:3-oxoacyl-[acyl-carrier-protein] synthase activity"/>
    <property type="evidence" value="ECO:0007669"/>
    <property type="project" value="UniProtKB-EC"/>
</dbReference>
<dbReference type="Pfam" id="PF02801">
    <property type="entry name" value="Ketoacyl-synt_C"/>
    <property type="match status" value="1"/>
</dbReference>
<gene>
    <name evidence="5" type="ORF">J2S63_000320</name>
</gene>
<dbReference type="PANTHER" id="PTHR11712">
    <property type="entry name" value="POLYKETIDE SYNTHASE-RELATED"/>
    <property type="match status" value="1"/>
</dbReference>
<dbReference type="EC" id="2.3.1.179" evidence="5"/>
<dbReference type="CDD" id="cd00834">
    <property type="entry name" value="KAS_I_II"/>
    <property type="match status" value="1"/>
</dbReference>
<comment type="similarity">
    <text evidence="1 3">Belongs to the thiolase-like superfamily. Beta-ketoacyl-ACP synthases family.</text>
</comment>
<dbReference type="InterPro" id="IPR014031">
    <property type="entry name" value="Ketoacyl_synth_C"/>
</dbReference>
<evidence type="ECO:0000256" key="1">
    <source>
        <dbReference type="ARBA" id="ARBA00008467"/>
    </source>
</evidence>
<dbReference type="SMART" id="SM00825">
    <property type="entry name" value="PKS_KS"/>
    <property type="match status" value="1"/>
</dbReference>
<dbReference type="InterPro" id="IPR000794">
    <property type="entry name" value="Beta-ketoacyl_synthase"/>
</dbReference>
<dbReference type="InterPro" id="IPR014030">
    <property type="entry name" value="Ketoacyl_synth_N"/>
</dbReference>
<dbReference type="SUPFAM" id="SSF53901">
    <property type="entry name" value="Thiolase-like"/>
    <property type="match status" value="2"/>
</dbReference>